<proteinExistence type="predicted"/>
<accession>A0A6N4US69</accession>
<name>A0A6N4US69_9MYCO</name>
<gene>
    <name evidence="2" type="ORF">MALV_30410</name>
</gene>
<feature type="region of interest" description="Disordered" evidence="1">
    <location>
        <begin position="1"/>
        <end position="27"/>
    </location>
</feature>
<keyword evidence="3" id="KW-1185">Reference proteome</keyword>
<organism evidence="2 3">
    <name type="scientific">Mycolicibacterium alvei</name>
    <dbReference type="NCBI Taxonomy" id="67081"/>
    <lineage>
        <taxon>Bacteria</taxon>
        <taxon>Bacillati</taxon>
        <taxon>Actinomycetota</taxon>
        <taxon>Actinomycetes</taxon>
        <taxon>Mycobacteriales</taxon>
        <taxon>Mycobacteriaceae</taxon>
        <taxon>Mycolicibacterium</taxon>
    </lineage>
</organism>
<feature type="compositionally biased region" description="Polar residues" evidence="1">
    <location>
        <begin position="10"/>
        <end position="21"/>
    </location>
</feature>
<evidence type="ECO:0000256" key="1">
    <source>
        <dbReference type="SAM" id="MobiDB-lite"/>
    </source>
</evidence>
<dbReference type="KEGG" id="malv:MALV_30410"/>
<evidence type="ECO:0000313" key="3">
    <source>
        <dbReference type="Proteomes" id="UP000466906"/>
    </source>
</evidence>
<sequence length="91" mass="9719">MVTWPPTWKPASTRSPRTSTGCPPGYPGSPSTGFTFNQFLLTGDEPFLFHTGQCPALTEFDCVATVLDAEALFHATGLTTDLVPTLTQLAS</sequence>
<dbReference type="EMBL" id="AP022565">
    <property type="protein sequence ID" value="BBX27916.1"/>
    <property type="molecule type" value="Genomic_DNA"/>
</dbReference>
<reference evidence="2 3" key="1">
    <citation type="journal article" date="2019" name="Emerg. Microbes Infect.">
        <title>Comprehensive subspecies identification of 175 nontuberculous mycobacteria species based on 7547 genomic profiles.</title>
        <authorList>
            <person name="Matsumoto Y."/>
            <person name="Kinjo T."/>
            <person name="Motooka D."/>
            <person name="Nabeya D."/>
            <person name="Jung N."/>
            <person name="Uechi K."/>
            <person name="Horii T."/>
            <person name="Iida T."/>
            <person name="Fujita J."/>
            <person name="Nakamura S."/>
        </authorList>
    </citation>
    <scope>NUCLEOTIDE SEQUENCE [LARGE SCALE GENOMIC DNA]</scope>
    <source>
        <strain evidence="2 3">JCM 12272</strain>
    </source>
</reference>
<evidence type="ECO:0000313" key="2">
    <source>
        <dbReference type="EMBL" id="BBX27916.1"/>
    </source>
</evidence>
<dbReference type="AlphaFoldDB" id="A0A6N4US69"/>
<protein>
    <submittedName>
        <fullName evidence="2">Uncharacterized protein</fullName>
    </submittedName>
</protein>
<dbReference type="Proteomes" id="UP000466906">
    <property type="component" value="Chromosome"/>
</dbReference>